<name>A0A291RCF3_9NOCA</name>
<dbReference type="GO" id="GO:0016747">
    <property type="term" value="F:acyltransferase activity, transferring groups other than amino-acyl groups"/>
    <property type="evidence" value="ECO:0007669"/>
    <property type="project" value="TreeGrafter"/>
</dbReference>
<dbReference type="InterPro" id="IPR029058">
    <property type="entry name" value="AB_hydrolase_fold"/>
</dbReference>
<dbReference type="InterPro" id="IPR050583">
    <property type="entry name" value="Mycobacterial_A85_antigen"/>
</dbReference>
<dbReference type="Pfam" id="PF00756">
    <property type="entry name" value="Esterase"/>
    <property type="match status" value="1"/>
</dbReference>
<dbReference type="PANTHER" id="PTHR48098:SF1">
    <property type="entry name" value="DIACYLGLYCEROL ACYLTRANSFERASE_MYCOLYLTRANSFERASE AG85A"/>
    <property type="match status" value="1"/>
</dbReference>
<sequence>MRFAGRKLSPFRPATAGRSSGSWWRRAMVALALAVAVPASVGVWGGGAAPARAAFDPAAFDFWVDSPVMGPIKSRILRAADGNTDRVVYALDGLRARQDLNGWEIETNVAEVLASWNINVIMPVGGQSSFYADWNTPSSFFGVGPTNVGSSTGSGATEAFLGGPGKSYRYDWESFLTAQLRDALRDRLGFRTDRMGVFGLSMGGSAALTLAAYHPDMFSFAGSFSGYLNNSAPGMREAIRAAMIDAGGYNVDSMAPPWGPQWLRMDPFVFAPRLIANNTRMWIAAGSGLPSPEDWALPPAAAADHIVRGTPLEALALANTRAFQLRMDSLGARNVVYSFPAVGVHDWFNWQDEAYRMIPDMSANIG</sequence>
<evidence type="ECO:0000313" key="1">
    <source>
        <dbReference type="EMBL" id="ATL64987.1"/>
    </source>
</evidence>
<dbReference type="InterPro" id="IPR000801">
    <property type="entry name" value="Esterase-like"/>
</dbReference>
<proteinExistence type="predicted"/>
<dbReference type="PANTHER" id="PTHR48098">
    <property type="entry name" value="ENTEROCHELIN ESTERASE-RELATED"/>
    <property type="match status" value="1"/>
</dbReference>
<gene>
    <name evidence="1" type="ORF">CRH09_00795</name>
</gene>
<reference evidence="1 2" key="1">
    <citation type="submission" date="2017-10" db="EMBL/GenBank/DDBJ databases">
        <title>Comparative genomics between pathogenic Norcardia.</title>
        <authorList>
            <person name="Zeng L."/>
        </authorList>
    </citation>
    <scope>NUCLEOTIDE SEQUENCE [LARGE SCALE GENOMIC DNA]</scope>
    <source>
        <strain evidence="1 2">NC_YFY_NT001</strain>
    </source>
</reference>
<dbReference type="SUPFAM" id="SSF53474">
    <property type="entry name" value="alpha/beta-Hydrolases"/>
    <property type="match status" value="1"/>
</dbReference>
<dbReference type="Proteomes" id="UP000221961">
    <property type="component" value="Chromosome"/>
</dbReference>
<dbReference type="AlphaFoldDB" id="A0A291RCF3"/>
<organism evidence="1 2">
    <name type="scientific">Nocardia terpenica</name>
    <dbReference type="NCBI Taxonomy" id="455432"/>
    <lineage>
        <taxon>Bacteria</taxon>
        <taxon>Bacillati</taxon>
        <taxon>Actinomycetota</taxon>
        <taxon>Actinomycetes</taxon>
        <taxon>Mycobacteriales</taxon>
        <taxon>Nocardiaceae</taxon>
        <taxon>Nocardia</taxon>
    </lineage>
</organism>
<accession>A0A291RCF3</accession>
<dbReference type="Gene3D" id="3.40.50.1820">
    <property type="entry name" value="alpha/beta hydrolase"/>
    <property type="match status" value="1"/>
</dbReference>
<keyword evidence="1" id="KW-0808">Transferase</keyword>
<protein>
    <submittedName>
        <fullName evidence="1">Mycolyltransferase</fullName>
    </submittedName>
</protein>
<dbReference type="KEGG" id="ntp:CRH09_00795"/>
<dbReference type="EMBL" id="CP023778">
    <property type="protein sequence ID" value="ATL64987.1"/>
    <property type="molecule type" value="Genomic_DNA"/>
</dbReference>
<evidence type="ECO:0000313" key="2">
    <source>
        <dbReference type="Proteomes" id="UP000221961"/>
    </source>
</evidence>